<dbReference type="Proteomes" id="UP000233482">
    <property type="component" value="Unassembled WGS sequence"/>
</dbReference>
<evidence type="ECO:0000256" key="2">
    <source>
        <dbReference type="SAM" id="Phobius"/>
    </source>
</evidence>
<comment type="similarity">
    <text evidence="1">Belongs to the DltD family.</text>
</comment>
<sequence length="399" mass="46355">MGDTKHDRRSVRRIKMIKKFLPAIIAISLFIVFLAMPSDYIKRYIPFKTVTGDGVNLNEITFKGSAIQTEMFEDKKFYPIFGSSELEKRDPFHPTHIFKEKKFGKIPFLIGTGGSTDLIHAINIGSHVGHIENKKLAIIISPQWFTKKGLEDNNFSARYSQLQLDKLLSNPNISPGLKHRISKRLMHFSATKDDAQVNVYANNEADDSEVSGGIYENLMEKNDIVKSKFMIPGNRFKKRKHLDLEHKSWEEIRDLAVKFGSRHATNNPYFMRNEYFDMIQKHQKKLYRNGEFYINSQEFNDLQLLLDILKESKSDPIFISIPANGKWYDHINIPQSQRQPVYDKINKKIASAGFKLYDLSDKEYEPYVLSDAVHIGWKGWAYIDEQMDNHIHHRPITTP</sequence>
<dbReference type="EMBL" id="PIXC01000001">
    <property type="protein sequence ID" value="PKE27359.1"/>
    <property type="molecule type" value="Genomic_DNA"/>
</dbReference>
<organism evidence="3 4">
    <name type="scientific">Macrococcoides caseolyticum</name>
    <dbReference type="NCBI Taxonomy" id="69966"/>
    <lineage>
        <taxon>Bacteria</taxon>
        <taxon>Bacillati</taxon>
        <taxon>Bacillota</taxon>
        <taxon>Bacilli</taxon>
        <taxon>Bacillales</taxon>
        <taxon>Staphylococcaceae</taxon>
        <taxon>Macrococcoides</taxon>
    </lineage>
</organism>
<dbReference type="InterPro" id="IPR023896">
    <property type="entry name" value="LTA_DltD"/>
</dbReference>
<keyword evidence="2" id="KW-1133">Transmembrane helix</keyword>
<comment type="pathway">
    <text evidence="1">Cell wall biogenesis; lipoteichoic acid biosynthesis.</text>
</comment>
<gene>
    <name evidence="3" type="primary">dltD</name>
    <name evidence="3" type="ORF">CW686_00775</name>
</gene>
<feature type="transmembrane region" description="Helical" evidence="2">
    <location>
        <begin position="20"/>
        <end position="38"/>
    </location>
</feature>
<evidence type="ECO:0000256" key="1">
    <source>
        <dbReference type="PIRNR" id="PIRNR021438"/>
    </source>
</evidence>
<dbReference type="UniPathway" id="UPA00556"/>
<keyword evidence="2" id="KW-0812">Transmembrane</keyword>
<dbReference type="PIRSF" id="PIRSF021438">
    <property type="entry name" value="DltD"/>
    <property type="match status" value="1"/>
</dbReference>
<proteinExistence type="inferred from homology"/>
<dbReference type="GO" id="GO:0005886">
    <property type="term" value="C:plasma membrane"/>
    <property type="evidence" value="ECO:0007669"/>
    <property type="project" value="UniProtKB-UniRule"/>
</dbReference>
<dbReference type="InterPro" id="IPR006998">
    <property type="entry name" value="DltD"/>
</dbReference>
<dbReference type="PANTHER" id="PTHR40039:SF1">
    <property type="entry name" value="PROTEIN DLTD"/>
    <property type="match status" value="1"/>
</dbReference>
<name>A0A855GN23_9STAP</name>
<evidence type="ECO:0000313" key="4">
    <source>
        <dbReference type="Proteomes" id="UP000233482"/>
    </source>
</evidence>
<keyword evidence="1" id="KW-1003">Cell membrane</keyword>
<dbReference type="PANTHER" id="PTHR40039">
    <property type="entry name" value="PROTEIN DLTD"/>
    <property type="match status" value="1"/>
</dbReference>
<dbReference type="AlphaFoldDB" id="A0A855GN23"/>
<accession>A0A855GN23</accession>
<dbReference type="Pfam" id="PF04914">
    <property type="entry name" value="DltD"/>
    <property type="match status" value="1"/>
</dbReference>
<dbReference type="GO" id="GO:0070395">
    <property type="term" value="P:lipoteichoic acid biosynthetic process"/>
    <property type="evidence" value="ECO:0007669"/>
    <property type="project" value="UniProtKB-UniRule"/>
</dbReference>
<comment type="caution">
    <text evidence="3">The sequence shown here is derived from an EMBL/GenBank/DDBJ whole genome shotgun (WGS) entry which is preliminary data.</text>
</comment>
<dbReference type="NCBIfam" id="TIGR04092">
    <property type="entry name" value="LTA_DltD"/>
    <property type="match status" value="1"/>
</dbReference>
<keyword evidence="1 2" id="KW-0472">Membrane</keyword>
<reference evidence="3 4" key="1">
    <citation type="submission" date="2017-12" db="EMBL/GenBank/DDBJ databases">
        <title>Genomics of Macrococcus caseolyticus.</title>
        <authorList>
            <person name="MacFadyen A.C."/>
            <person name="Paterson G.K."/>
        </authorList>
    </citation>
    <scope>NUCLEOTIDE SEQUENCE [LARGE SCALE GENOMIC DNA]</scope>
    <source>
        <strain evidence="3 4">5788_EF188</strain>
    </source>
</reference>
<protein>
    <recommendedName>
        <fullName evidence="1">Protein DltD</fullName>
    </recommendedName>
</protein>
<evidence type="ECO:0000313" key="3">
    <source>
        <dbReference type="EMBL" id="PKE27359.1"/>
    </source>
</evidence>